<proteinExistence type="predicted"/>
<organism evidence="2 3">
    <name type="scientific">Phlebiopsis gigantea (strain 11061_1 CR5-6)</name>
    <name type="common">White-rot fungus</name>
    <name type="synonym">Peniophora gigantea</name>
    <dbReference type="NCBI Taxonomy" id="745531"/>
    <lineage>
        <taxon>Eukaryota</taxon>
        <taxon>Fungi</taxon>
        <taxon>Dikarya</taxon>
        <taxon>Basidiomycota</taxon>
        <taxon>Agaricomycotina</taxon>
        <taxon>Agaricomycetes</taxon>
        <taxon>Polyporales</taxon>
        <taxon>Phanerochaetaceae</taxon>
        <taxon>Phlebiopsis</taxon>
    </lineage>
</organism>
<reference evidence="2 3" key="1">
    <citation type="journal article" date="2014" name="PLoS Genet.">
        <title>Analysis of the Phlebiopsis gigantea genome, transcriptome and secretome provides insight into its pioneer colonization strategies of wood.</title>
        <authorList>
            <person name="Hori C."/>
            <person name="Ishida T."/>
            <person name="Igarashi K."/>
            <person name="Samejima M."/>
            <person name="Suzuki H."/>
            <person name="Master E."/>
            <person name="Ferreira P."/>
            <person name="Ruiz-Duenas F.J."/>
            <person name="Held B."/>
            <person name="Canessa P."/>
            <person name="Larrondo L.F."/>
            <person name="Schmoll M."/>
            <person name="Druzhinina I.S."/>
            <person name="Kubicek C.P."/>
            <person name="Gaskell J.A."/>
            <person name="Kersten P."/>
            <person name="St John F."/>
            <person name="Glasner J."/>
            <person name="Sabat G."/>
            <person name="Splinter BonDurant S."/>
            <person name="Syed K."/>
            <person name="Yadav J."/>
            <person name="Mgbeahuruike A.C."/>
            <person name="Kovalchuk A."/>
            <person name="Asiegbu F.O."/>
            <person name="Lackner G."/>
            <person name="Hoffmeister D."/>
            <person name="Rencoret J."/>
            <person name="Gutierrez A."/>
            <person name="Sun H."/>
            <person name="Lindquist E."/>
            <person name="Barry K."/>
            <person name="Riley R."/>
            <person name="Grigoriev I.V."/>
            <person name="Henrissat B."/>
            <person name="Kues U."/>
            <person name="Berka R.M."/>
            <person name="Martinez A.T."/>
            <person name="Covert S.F."/>
            <person name="Blanchette R.A."/>
            <person name="Cullen D."/>
        </authorList>
    </citation>
    <scope>NUCLEOTIDE SEQUENCE [LARGE SCALE GENOMIC DNA]</scope>
    <source>
        <strain evidence="2 3">11061_1 CR5-6</strain>
    </source>
</reference>
<dbReference type="EMBL" id="KN840658">
    <property type="protein sequence ID" value="KIP02709.1"/>
    <property type="molecule type" value="Genomic_DNA"/>
</dbReference>
<keyword evidence="3" id="KW-1185">Reference proteome</keyword>
<feature type="region of interest" description="Disordered" evidence="1">
    <location>
        <begin position="1"/>
        <end position="24"/>
    </location>
</feature>
<gene>
    <name evidence="2" type="ORF">PHLGIDRAFT_283701</name>
</gene>
<name>A0A0C3NDS3_PHLG1</name>
<accession>A0A0C3NDS3</accession>
<evidence type="ECO:0000256" key="1">
    <source>
        <dbReference type="SAM" id="MobiDB-lite"/>
    </source>
</evidence>
<evidence type="ECO:0000313" key="2">
    <source>
        <dbReference type="EMBL" id="KIP02709.1"/>
    </source>
</evidence>
<dbReference type="AlphaFoldDB" id="A0A0C3NDS3"/>
<feature type="compositionally biased region" description="Basic and acidic residues" evidence="1">
    <location>
        <begin position="14"/>
        <end position="24"/>
    </location>
</feature>
<evidence type="ECO:0000313" key="3">
    <source>
        <dbReference type="Proteomes" id="UP000053257"/>
    </source>
</evidence>
<dbReference type="HOGENOM" id="CLU_1917809_0_0_1"/>
<dbReference type="Proteomes" id="UP000053257">
    <property type="component" value="Unassembled WGS sequence"/>
</dbReference>
<sequence length="132" mass="15084">MPHLPHNWHGSPRRNWDLRSEPDPRSRTWVSRRQAHHGWRRRLLSCCQCVSVVQVGWAVALPRMWNAQTTAYICSLGDVSPVLTHTQVSDFTFSSRHTILLYTNAKPDIRTGMTKLGVLVGMIQPKTCSKIP</sequence>
<protein>
    <submittedName>
        <fullName evidence="2">Uncharacterized protein</fullName>
    </submittedName>
</protein>